<sequence>VAFRLFLRSRSREALRARFVVVVAAAAVVGRRGEFLFLGTRGFSSSSSSSSSFTKLIIGFRDETAPIDERR</sequence>
<evidence type="ECO:0000313" key="2">
    <source>
        <dbReference type="Proteomes" id="UP000676336"/>
    </source>
</evidence>
<gene>
    <name evidence="1" type="ORF">SMN809_LOCUS41808</name>
</gene>
<dbReference type="Proteomes" id="UP000676336">
    <property type="component" value="Unassembled WGS sequence"/>
</dbReference>
<protein>
    <submittedName>
        <fullName evidence="1">Uncharacterized protein</fullName>
    </submittedName>
</protein>
<dbReference type="AlphaFoldDB" id="A0A8S3ABR7"/>
<comment type="caution">
    <text evidence="1">The sequence shown here is derived from an EMBL/GenBank/DDBJ whole genome shotgun (WGS) entry which is preliminary data.</text>
</comment>
<dbReference type="EMBL" id="CAJOBI010119030">
    <property type="protein sequence ID" value="CAF4668995.1"/>
    <property type="molecule type" value="Genomic_DNA"/>
</dbReference>
<accession>A0A8S3ABR7</accession>
<name>A0A8S3ABR7_9BILA</name>
<organism evidence="1 2">
    <name type="scientific">Rotaria magnacalcarata</name>
    <dbReference type="NCBI Taxonomy" id="392030"/>
    <lineage>
        <taxon>Eukaryota</taxon>
        <taxon>Metazoa</taxon>
        <taxon>Spiralia</taxon>
        <taxon>Gnathifera</taxon>
        <taxon>Rotifera</taxon>
        <taxon>Eurotatoria</taxon>
        <taxon>Bdelloidea</taxon>
        <taxon>Philodinida</taxon>
        <taxon>Philodinidae</taxon>
        <taxon>Rotaria</taxon>
    </lineage>
</organism>
<feature type="non-terminal residue" evidence="1">
    <location>
        <position position="1"/>
    </location>
</feature>
<evidence type="ECO:0000313" key="1">
    <source>
        <dbReference type="EMBL" id="CAF4668995.1"/>
    </source>
</evidence>
<proteinExistence type="predicted"/>
<reference evidence="1" key="1">
    <citation type="submission" date="2021-02" db="EMBL/GenBank/DDBJ databases">
        <authorList>
            <person name="Nowell W R."/>
        </authorList>
    </citation>
    <scope>NUCLEOTIDE SEQUENCE</scope>
</reference>